<keyword evidence="3" id="KW-1185">Reference proteome</keyword>
<organism evidence="2 3">
    <name type="scientific">Armillaria gallica</name>
    <name type="common">Bulbous honey fungus</name>
    <name type="synonym">Armillaria bulbosa</name>
    <dbReference type="NCBI Taxonomy" id="47427"/>
    <lineage>
        <taxon>Eukaryota</taxon>
        <taxon>Fungi</taxon>
        <taxon>Dikarya</taxon>
        <taxon>Basidiomycota</taxon>
        <taxon>Agaricomycotina</taxon>
        <taxon>Agaricomycetes</taxon>
        <taxon>Agaricomycetidae</taxon>
        <taxon>Agaricales</taxon>
        <taxon>Marasmiineae</taxon>
        <taxon>Physalacriaceae</taxon>
        <taxon>Armillaria</taxon>
    </lineage>
</organism>
<accession>A0A2H3CNR4</accession>
<reference evidence="3" key="1">
    <citation type="journal article" date="2017" name="Nat. Ecol. Evol.">
        <title>Genome expansion and lineage-specific genetic innovations in the forest pathogenic fungi Armillaria.</title>
        <authorList>
            <person name="Sipos G."/>
            <person name="Prasanna A.N."/>
            <person name="Walter M.C."/>
            <person name="O'Connor E."/>
            <person name="Balint B."/>
            <person name="Krizsan K."/>
            <person name="Kiss B."/>
            <person name="Hess J."/>
            <person name="Varga T."/>
            <person name="Slot J."/>
            <person name="Riley R."/>
            <person name="Boka B."/>
            <person name="Rigling D."/>
            <person name="Barry K."/>
            <person name="Lee J."/>
            <person name="Mihaltcheva S."/>
            <person name="LaButti K."/>
            <person name="Lipzen A."/>
            <person name="Waldron R."/>
            <person name="Moloney N.M."/>
            <person name="Sperisen C."/>
            <person name="Kredics L."/>
            <person name="Vagvoelgyi C."/>
            <person name="Patrignani A."/>
            <person name="Fitzpatrick D."/>
            <person name="Nagy I."/>
            <person name="Doyle S."/>
            <person name="Anderson J.B."/>
            <person name="Grigoriev I.V."/>
            <person name="Gueldener U."/>
            <person name="Muensterkoetter M."/>
            <person name="Nagy L.G."/>
        </authorList>
    </citation>
    <scope>NUCLEOTIDE SEQUENCE [LARGE SCALE GENOMIC DNA]</scope>
    <source>
        <strain evidence="3">Ar21-2</strain>
    </source>
</reference>
<dbReference type="OrthoDB" id="10524142at2759"/>
<evidence type="ECO:0000313" key="3">
    <source>
        <dbReference type="Proteomes" id="UP000217790"/>
    </source>
</evidence>
<name>A0A2H3CNR4_ARMGA</name>
<sequence length="308" mass="35021">MKNRLQPLREDVPLNGQSFSSRFVGSTGPKNYGRRDFTQAMKRCEGREETIGERAGERLRQCPARSDMVCFLEHIRRSLTARLPWKSSPTPQVFLHPAKDKDVLNERYSITRQLGAGFGTVGMRSDHSPLVLLVMSQPLSVEILPGISCMPAGMRWPLDIYIDQRRLGNPPVRYELACRFRIDTTDHPKHTSNIQNPTASSPTPPRIIESHKEGNARTGQIEAYLAKDPNQSPVPPISAPPPHAIPVVARYLVHLSTAITSPANAGGRSLSINFKPWWNESEPYRRWRRRMRRRARYRWTICRAEAIA</sequence>
<dbReference type="InParanoid" id="A0A2H3CNR4"/>
<gene>
    <name evidence="2" type="ORF">ARMGADRAFT_1089761</name>
</gene>
<feature type="compositionally biased region" description="Polar residues" evidence="1">
    <location>
        <begin position="191"/>
        <end position="201"/>
    </location>
</feature>
<feature type="region of interest" description="Disordered" evidence="1">
    <location>
        <begin position="1"/>
        <end position="34"/>
    </location>
</feature>
<evidence type="ECO:0000256" key="1">
    <source>
        <dbReference type="SAM" id="MobiDB-lite"/>
    </source>
</evidence>
<feature type="compositionally biased region" description="Polar residues" evidence="1">
    <location>
        <begin position="15"/>
        <end position="24"/>
    </location>
</feature>
<proteinExistence type="predicted"/>
<evidence type="ECO:0000313" key="2">
    <source>
        <dbReference type="EMBL" id="PBK83024.1"/>
    </source>
</evidence>
<feature type="region of interest" description="Disordered" evidence="1">
    <location>
        <begin position="186"/>
        <end position="214"/>
    </location>
</feature>
<dbReference type="AlphaFoldDB" id="A0A2H3CNR4"/>
<protein>
    <submittedName>
        <fullName evidence="2">Uncharacterized protein</fullName>
    </submittedName>
</protein>
<dbReference type="EMBL" id="KZ293710">
    <property type="protein sequence ID" value="PBK83024.1"/>
    <property type="molecule type" value="Genomic_DNA"/>
</dbReference>
<dbReference type="Proteomes" id="UP000217790">
    <property type="component" value="Unassembled WGS sequence"/>
</dbReference>